<proteinExistence type="predicted"/>
<evidence type="ECO:0000313" key="1">
    <source>
        <dbReference type="EMBL" id="KAF2624232.1"/>
    </source>
</evidence>
<accession>A0ACB6RTT8</accession>
<name>A0ACB6RTT8_9PLEO</name>
<gene>
    <name evidence="1" type="ORF">BU25DRAFT_413789</name>
</gene>
<dbReference type="EMBL" id="MU006732">
    <property type="protein sequence ID" value="KAF2624232.1"/>
    <property type="molecule type" value="Genomic_DNA"/>
</dbReference>
<reference evidence="1" key="1">
    <citation type="journal article" date="2020" name="Stud. Mycol.">
        <title>101 Dothideomycetes genomes: a test case for predicting lifestyles and emergence of pathogens.</title>
        <authorList>
            <person name="Haridas S."/>
            <person name="Albert R."/>
            <person name="Binder M."/>
            <person name="Bloem J."/>
            <person name="Labutti K."/>
            <person name="Salamov A."/>
            <person name="Andreopoulos B."/>
            <person name="Baker S."/>
            <person name="Barry K."/>
            <person name="Bills G."/>
            <person name="Bluhm B."/>
            <person name="Cannon C."/>
            <person name="Castanera R."/>
            <person name="Culley D."/>
            <person name="Daum C."/>
            <person name="Ezra D."/>
            <person name="Gonzalez J."/>
            <person name="Henrissat B."/>
            <person name="Kuo A."/>
            <person name="Liang C."/>
            <person name="Lipzen A."/>
            <person name="Lutzoni F."/>
            <person name="Magnuson J."/>
            <person name="Mondo S."/>
            <person name="Nolan M."/>
            <person name="Ohm R."/>
            <person name="Pangilinan J."/>
            <person name="Park H.-J."/>
            <person name="Ramirez L."/>
            <person name="Alfaro M."/>
            <person name="Sun H."/>
            <person name="Tritt A."/>
            <person name="Yoshinaga Y."/>
            <person name="Zwiers L.-H."/>
            <person name="Turgeon B."/>
            <person name="Goodwin S."/>
            <person name="Spatafora J."/>
            <person name="Crous P."/>
            <person name="Grigoriev I."/>
        </authorList>
    </citation>
    <scope>NUCLEOTIDE SEQUENCE</scope>
    <source>
        <strain evidence="1">CBS 525.71</strain>
    </source>
</reference>
<organism evidence="1 2">
    <name type="scientific">Macroventuria anomochaeta</name>
    <dbReference type="NCBI Taxonomy" id="301207"/>
    <lineage>
        <taxon>Eukaryota</taxon>
        <taxon>Fungi</taxon>
        <taxon>Dikarya</taxon>
        <taxon>Ascomycota</taxon>
        <taxon>Pezizomycotina</taxon>
        <taxon>Dothideomycetes</taxon>
        <taxon>Pleosporomycetidae</taxon>
        <taxon>Pleosporales</taxon>
        <taxon>Pleosporineae</taxon>
        <taxon>Didymellaceae</taxon>
        <taxon>Macroventuria</taxon>
    </lineage>
</organism>
<keyword evidence="2" id="KW-1185">Reference proteome</keyword>
<comment type="caution">
    <text evidence="1">The sequence shown here is derived from an EMBL/GenBank/DDBJ whole genome shotgun (WGS) entry which is preliminary data.</text>
</comment>
<sequence length="80" mass="8699">MLGLDVARAAFFYGWSLPMTQPCIPVSQASTSFARPADPEPSCHSCLVVPSIKALICCRSHQAFTTADVMRFTFTSIPAF</sequence>
<protein>
    <submittedName>
        <fullName evidence="1">Uncharacterized protein</fullName>
    </submittedName>
</protein>
<evidence type="ECO:0000313" key="2">
    <source>
        <dbReference type="Proteomes" id="UP000799754"/>
    </source>
</evidence>
<dbReference type="Proteomes" id="UP000799754">
    <property type="component" value="Unassembled WGS sequence"/>
</dbReference>